<evidence type="ECO:0000313" key="3">
    <source>
        <dbReference type="WBParaSite" id="MBELARI_LOCUS3496"/>
    </source>
</evidence>
<feature type="signal peptide" evidence="1">
    <location>
        <begin position="1"/>
        <end position="17"/>
    </location>
</feature>
<evidence type="ECO:0000313" key="2">
    <source>
        <dbReference type="Proteomes" id="UP000887575"/>
    </source>
</evidence>
<protein>
    <submittedName>
        <fullName evidence="3">Uncharacterized protein</fullName>
    </submittedName>
</protein>
<feature type="chain" id="PRO_5042121446" evidence="1">
    <location>
        <begin position="18"/>
        <end position="1581"/>
    </location>
</feature>
<evidence type="ECO:0000256" key="1">
    <source>
        <dbReference type="SAM" id="SignalP"/>
    </source>
</evidence>
<dbReference type="Proteomes" id="UP000887575">
    <property type="component" value="Unassembled WGS sequence"/>
</dbReference>
<keyword evidence="1" id="KW-0732">Signal</keyword>
<proteinExistence type="predicted"/>
<dbReference type="WBParaSite" id="MBELARI_LOCUS3496">
    <property type="protein sequence ID" value="MBELARI_LOCUS3496"/>
    <property type="gene ID" value="MBELARI_LOCUS3496"/>
</dbReference>
<keyword evidence="2" id="KW-1185">Reference proteome</keyword>
<name>A0AAF3F9B4_9BILA</name>
<organism evidence="2 3">
    <name type="scientific">Mesorhabditis belari</name>
    <dbReference type="NCBI Taxonomy" id="2138241"/>
    <lineage>
        <taxon>Eukaryota</taxon>
        <taxon>Metazoa</taxon>
        <taxon>Ecdysozoa</taxon>
        <taxon>Nematoda</taxon>
        <taxon>Chromadorea</taxon>
        <taxon>Rhabditida</taxon>
        <taxon>Rhabditina</taxon>
        <taxon>Rhabditomorpha</taxon>
        <taxon>Rhabditoidea</taxon>
        <taxon>Rhabditidae</taxon>
        <taxon>Mesorhabditinae</taxon>
        <taxon>Mesorhabditis</taxon>
    </lineage>
</organism>
<sequence>MFLVQILILLGQSPILASRNFQLAKDSPSFAIHGDRLQNFSSIGVSAKEIADFLIDVTQTDCQELPTRKSKSLTKNEPVCTDPIPFTINGISPTATFDEEILYSSSPGNTQIGHFYASSFKIENETLLTVRPNEKVKSNYAISFRVRQWVNETQKILVLPGTTRHLIYEVLIKSGVTATIVPNPKTYFSSENLRGPLTKQTPVDHQIESKTCSFFQSNITCSTQKLYQIYAGSDPGIAKNPKHLLIETESGTSIDSRNSASSVFTRNQCNFCLIYNTNIPALSLDVFSLWTPFWYPWFFDLPDKSMFSPQNDKQVYYEYAAEFKPFIGELKQLSGGEVIVYGTKAACDTTTFKFSYTSVPFYPKIPFQAQCIRFLFCPFVNGRRTMQLYLDEKSPSFAIHGFRLAMFETITMTPVNCTFCKWIIDYTQANCIDSGSSTEPGNCFDPIPFLINGEEPGLPNIFELKPRTESDSFYMVTTKLNMTHKIVLSSKANVVSYDFAVSLRIEEWQNDTKKKVVIPGTGNNQASFFVAVQRDEILTIVINQTNDNGPITKLLVFPITDPERVPASCRIITQEEKCSNEELFPVYFGSALGASFEKRYHLIDAILNQQVLSKTTATTIFVEKQCSFCLLYQPDIAHYGLDDWAMWTPSFYPWKHDQIDYVIQNFDWRSSFEKTVPSWSSQNATIEIVMIETGSVRVLGLEGKDCNGLVYRKSFIKPVKFSLKTACVELVWRPELNGQPVENVGLAMFFTLGAIILFTQSIIAVDISLTSKSPSYAVHGRRLLEFKKITISIDDNNVANREILIDYTQVGCKNTRNSSLENHKISIDVYKTCLDEFPFTVNGEILDSKNGEVMPYNEDMQELLYSTTFTYKTSNSMSLLVNYTADVYPLDFGLSFRVKNWVNATKKIWVLPAVNETKRQNFVLVKLDVIVTAVIYPPYNLPTLELNSVLQPNDKEMDEKSPCQHFKVDVTCPKGSLYSVFFGSDPGLNPDPRYHIGDYKSNISIVTKTTATSVQAASSCLFCLTYQANKGVASADDVQFLDNFALFSSPFYPWIHDEPYQSGNHSYDYGMTTFKENREHIVLISVKSIDGIKLEIGALGNDKQVCTRNHGQWHYFDAVPTFEIKTLISCLIIGEYWAKTEPPHGFVFSIQENDEVFPADNANCLVTYELTIDEPHMIFRDIVIHENQPLCIHRECDDRNCEIFVDLAFQCPQEEADCSTTIPLELFQVDRNVKEWEECEEWPSKIDKTTLFTCHLVVDELAFFAEFNHPKTWAYSAIVRRNADLNIYVFPTYNNLGSRPYYESTLGYEVKSRATPTDADRFEPQFLDSSCYSVLVPAGCSPTIYLKTLPHITTATVFNRTKLLCDGRIFLTSMGYGNPSEGLFFPYYWQKQYTFSHHIFCDGKINIEIEVFKIGSGNLTLEILDTIHGSNDTPIVLLPGTKIPANFTIANKTGLNVFWNALDEDEKDPEDEQTPSFAIHGSRLNIFTTYTIIGVPGVDWLIDYTQDGCKTTKNDHPREPNTPKIRCFDQIPFEISGKSPEKQEQEKITPYSENLRIFYSSTFKLANLSQLVIKPTSNMNK</sequence>
<reference evidence="3" key="1">
    <citation type="submission" date="2024-02" db="UniProtKB">
        <authorList>
            <consortium name="WormBaseParasite"/>
        </authorList>
    </citation>
    <scope>IDENTIFICATION</scope>
</reference>
<accession>A0AAF3F9B4</accession>